<keyword evidence="5" id="KW-1185">Reference proteome</keyword>
<feature type="compositionally biased region" description="Basic residues" evidence="2">
    <location>
        <begin position="80"/>
        <end position="93"/>
    </location>
</feature>
<sequence length="520" mass="56594">MLNMRCHLRSPPAGWRQKRVGLRREFRPFFIDWTAPRFVTASRPTAAVPPQLPWRGSRMRILVSQIRVRPCLMSEQIGPGRRKKGARSASRRHSCVEPPSPLAHERPHMSIPIPRPDVPAADRCGGHRAHETRPRGDFSFCRDLKVLLLSQDEHDAAHVRRLLPDRLADALVWHPSVEEGCRASAAHGPLCVLLGSTPAGQSLADVVTRVRRHAPDAAVLVLEGTHASHVVRAVAGSVQGRADHRRSAPDEFCRKIWVALQRAVAGRTVAGEEIARDKAVLERGLLPDLTLRADGFTTAFHYAPGRAHTLLGGDFCDVVRGDDGSAHVVMGDVSGHGAAAAALGVHLRLAWRTAVLCGQSQLEQLRLLERILTEERAQEETYATVVSLVLSPHRRTLRTVTAGHPGFLHRHRGEVRWVEPPPGLPLGLFPGQGDWCESEMAMPDGDGVVLFTDGLYEGRTAGGRLGEDGLLRLAGRLAHLEAQTFVDALVRGVSLLAAPFGGLRDDVAVLHLSCDDGGGA</sequence>
<dbReference type="Pfam" id="PF07228">
    <property type="entry name" value="SpoIIE"/>
    <property type="match status" value="1"/>
</dbReference>
<dbReference type="SMART" id="SM00331">
    <property type="entry name" value="PP2C_SIG"/>
    <property type="match status" value="1"/>
</dbReference>
<accession>A0A3S9HS26</accession>
<evidence type="ECO:0000313" key="5">
    <source>
        <dbReference type="Proteomes" id="UP000280197"/>
    </source>
</evidence>
<protein>
    <submittedName>
        <fullName evidence="4">Fused response regulator/phosphatase</fullName>
    </submittedName>
</protein>
<dbReference type="EMBL" id="CP034463">
    <property type="protein sequence ID" value="AZP14946.1"/>
    <property type="molecule type" value="Genomic_DNA"/>
</dbReference>
<dbReference type="KEGG" id="saqu:EJC51_01580"/>
<dbReference type="PANTHER" id="PTHR43156:SF2">
    <property type="entry name" value="STAGE II SPORULATION PROTEIN E"/>
    <property type="match status" value="1"/>
</dbReference>
<evidence type="ECO:0000313" key="4">
    <source>
        <dbReference type="EMBL" id="AZP14946.1"/>
    </source>
</evidence>
<feature type="region of interest" description="Disordered" evidence="2">
    <location>
        <begin position="75"/>
        <end position="111"/>
    </location>
</feature>
<evidence type="ECO:0000256" key="1">
    <source>
        <dbReference type="ARBA" id="ARBA00022801"/>
    </source>
</evidence>
<name>A0A3S9HS26_9ACTN</name>
<organism evidence="4 5">
    <name type="scientific">Streptomyces aquilus</name>
    <dbReference type="NCBI Taxonomy" id="2548456"/>
    <lineage>
        <taxon>Bacteria</taxon>
        <taxon>Bacillati</taxon>
        <taxon>Actinomycetota</taxon>
        <taxon>Actinomycetes</taxon>
        <taxon>Kitasatosporales</taxon>
        <taxon>Streptomycetaceae</taxon>
        <taxon>Streptomyces</taxon>
    </lineage>
</organism>
<keyword evidence="1" id="KW-0378">Hydrolase</keyword>
<proteinExistence type="predicted"/>
<dbReference type="InterPro" id="IPR036457">
    <property type="entry name" value="PPM-type-like_dom_sf"/>
</dbReference>
<dbReference type="AlphaFoldDB" id="A0A3S9HS26"/>
<dbReference type="PANTHER" id="PTHR43156">
    <property type="entry name" value="STAGE II SPORULATION PROTEIN E-RELATED"/>
    <property type="match status" value="1"/>
</dbReference>
<reference evidence="4 5" key="1">
    <citation type="submission" date="2018-12" db="EMBL/GenBank/DDBJ databases">
        <authorList>
            <person name="Li K."/>
        </authorList>
    </citation>
    <scope>NUCLEOTIDE SEQUENCE [LARGE SCALE GENOMIC DNA]</scope>
    <source>
        <strain evidence="5">CR22</strain>
    </source>
</reference>
<dbReference type="InterPro" id="IPR052016">
    <property type="entry name" value="Bact_Sigma-Reg"/>
</dbReference>
<evidence type="ECO:0000259" key="3">
    <source>
        <dbReference type="SMART" id="SM00331"/>
    </source>
</evidence>
<dbReference type="GO" id="GO:0016791">
    <property type="term" value="F:phosphatase activity"/>
    <property type="evidence" value="ECO:0007669"/>
    <property type="project" value="TreeGrafter"/>
</dbReference>
<evidence type="ECO:0000256" key="2">
    <source>
        <dbReference type="SAM" id="MobiDB-lite"/>
    </source>
</evidence>
<gene>
    <name evidence="4" type="ORF">EJC51_01580</name>
</gene>
<dbReference type="Gene3D" id="3.60.40.10">
    <property type="entry name" value="PPM-type phosphatase domain"/>
    <property type="match status" value="1"/>
</dbReference>
<dbReference type="InterPro" id="IPR001932">
    <property type="entry name" value="PPM-type_phosphatase-like_dom"/>
</dbReference>
<feature type="domain" description="PPM-type phosphatase" evidence="3">
    <location>
        <begin position="296"/>
        <end position="514"/>
    </location>
</feature>
<dbReference type="Proteomes" id="UP000280197">
    <property type="component" value="Chromosome"/>
</dbReference>